<feature type="transmembrane region" description="Helical" evidence="6">
    <location>
        <begin position="146"/>
        <end position="162"/>
    </location>
</feature>
<dbReference type="Pfam" id="PF13520">
    <property type="entry name" value="AA_permease_2"/>
    <property type="match status" value="1"/>
</dbReference>
<reference evidence="7" key="1">
    <citation type="submission" date="2006-10" db="EMBL/GenBank/DDBJ databases">
        <title>Complete sequence of Solibacter usitatus Ellin6076.</title>
        <authorList>
            <consortium name="US DOE Joint Genome Institute"/>
            <person name="Copeland A."/>
            <person name="Lucas S."/>
            <person name="Lapidus A."/>
            <person name="Barry K."/>
            <person name="Detter J.C."/>
            <person name="Glavina del Rio T."/>
            <person name="Hammon N."/>
            <person name="Israni S."/>
            <person name="Dalin E."/>
            <person name="Tice H."/>
            <person name="Pitluck S."/>
            <person name="Thompson L.S."/>
            <person name="Brettin T."/>
            <person name="Bruce D."/>
            <person name="Han C."/>
            <person name="Tapia R."/>
            <person name="Gilna P."/>
            <person name="Schmutz J."/>
            <person name="Larimer F."/>
            <person name="Land M."/>
            <person name="Hauser L."/>
            <person name="Kyrpides N."/>
            <person name="Mikhailova N."/>
            <person name="Janssen P.H."/>
            <person name="Kuske C.R."/>
            <person name="Richardson P."/>
        </authorList>
    </citation>
    <scope>NUCLEOTIDE SEQUENCE</scope>
    <source>
        <strain evidence="7">Ellin6076</strain>
    </source>
</reference>
<evidence type="ECO:0000313" key="7">
    <source>
        <dbReference type="EMBL" id="ABJ83809.1"/>
    </source>
</evidence>
<dbReference type="AlphaFoldDB" id="Q023N1"/>
<feature type="transmembrane region" description="Helical" evidence="6">
    <location>
        <begin position="322"/>
        <end position="344"/>
    </location>
</feature>
<name>Q023N1_SOLUE</name>
<evidence type="ECO:0000256" key="6">
    <source>
        <dbReference type="SAM" id="Phobius"/>
    </source>
</evidence>
<accession>Q023N1</accession>
<feature type="transmembrane region" description="Helical" evidence="6">
    <location>
        <begin position="403"/>
        <end position="423"/>
    </location>
</feature>
<dbReference type="GO" id="GO:0022857">
    <property type="term" value="F:transmembrane transporter activity"/>
    <property type="evidence" value="ECO:0007669"/>
    <property type="project" value="InterPro"/>
</dbReference>
<keyword evidence="3 6" id="KW-0812">Transmembrane</keyword>
<feature type="transmembrane region" description="Helical" evidence="6">
    <location>
        <begin position="174"/>
        <end position="199"/>
    </location>
</feature>
<feature type="transmembrane region" description="Helical" evidence="6">
    <location>
        <begin position="219"/>
        <end position="240"/>
    </location>
</feature>
<gene>
    <name evidence="7" type="ordered locus">Acid_2823</name>
</gene>
<dbReference type="KEGG" id="sus:Acid_2823"/>
<evidence type="ECO:0000256" key="2">
    <source>
        <dbReference type="ARBA" id="ARBA00022475"/>
    </source>
</evidence>
<dbReference type="GO" id="GO:0005886">
    <property type="term" value="C:plasma membrane"/>
    <property type="evidence" value="ECO:0007669"/>
    <property type="project" value="UniProtKB-SubCell"/>
</dbReference>
<dbReference type="Gene3D" id="1.20.1740.10">
    <property type="entry name" value="Amino acid/polyamine transporter I"/>
    <property type="match status" value="1"/>
</dbReference>
<dbReference type="STRING" id="234267.Acid_2823"/>
<feature type="transmembrane region" description="Helical" evidence="6">
    <location>
        <begin position="107"/>
        <end position="126"/>
    </location>
</feature>
<keyword evidence="4 6" id="KW-1133">Transmembrane helix</keyword>
<keyword evidence="5 6" id="KW-0472">Membrane</keyword>
<evidence type="ECO:0000256" key="4">
    <source>
        <dbReference type="ARBA" id="ARBA00022989"/>
    </source>
</evidence>
<dbReference type="InterPro" id="IPR050367">
    <property type="entry name" value="APC_superfamily"/>
</dbReference>
<sequence length="735" mass="81697">MPSETERSSTAKVVVATTVALSFISFWRAAAIVLSDLASSAFYAGGIAEHAIGKSAPWFILGVMLFSFAVRSVYMESSGMFVRGGVYVVVRDAMGPFVARLSVSSLIFDYILTGPISVVSAGQYLGHLVNELSELNHLSVHLDPNTFAAGFGVLVTIYFWWSNTKGIHESSGKALRIMQITTVMVVAFLIWCPITLLLAPKVTLPPAPIPANLHFAPEALGWLQGTIFPQIAAIAMIVAFGHSLLSMSGFETLAQVYREIAYPKLKNLRYTGNLVCMYSVVCTGVITLFAGMIIPDDKRSQYVDNLLGGLAMHLAGPEILRLGFHIFVVIVGVLILSGAVNTSMIGANGVMNRIAEDGVLLDWFRKPQKRFGTTYRIINLIAALQIATIVLSRGDVYLLGEAYAFGVVWSFFLKSLGVLVLRYHRHDQEYKMPLNPRIFGREWPVGLALTTLLLFFVAIANLFTKEIATKSGVAFTIVLFIIFTISERINARKRADKKHGLEEFNLDMRPEITTETVHARPGCVLVAVRDYHRMLHLHNVLEKTNLRRHDIVVMTVRPVSSGAAEYELSDQQLFSEYEKELLSAVVTMAEKAGKTVDLLVVPGVDPFDAMVQTASKLKASRLVTGVSPKMDSDELARRIGLAWEKVPEPRHPFSLEIITPDRPSVYVNLGPHPPRLWPEDLDRAHDIWLRLQDNFGSRLHHRDVVGVALRRLQKDLEGERRDQALEDLNRELRKP</sequence>
<dbReference type="PANTHER" id="PTHR42770">
    <property type="entry name" value="AMINO ACID TRANSPORTER-RELATED"/>
    <property type="match status" value="1"/>
</dbReference>
<keyword evidence="2" id="KW-1003">Cell membrane</keyword>
<feature type="transmembrane region" description="Helical" evidence="6">
    <location>
        <begin position="274"/>
        <end position="294"/>
    </location>
</feature>
<evidence type="ECO:0000256" key="3">
    <source>
        <dbReference type="ARBA" id="ARBA00022692"/>
    </source>
</evidence>
<dbReference type="InterPro" id="IPR002293">
    <property type="entry name" value="AA/rel_permease1"/>
</dbReference>
<dbReference type="PANTHER" id="PTHR42770:SF7">
    <property type="entry name" value="MEMBRANE PROTEIN"/>
    <property type="match status" value="1"/>
</dbReference>
<proteinExistence type="predicted"/>
<dbReference type="eggNOG" id="COG0531">
    <property type="taxonomic scope" value="Bacteria"/>
</dbReference>
<dbReference type="InParanoid" id="Q023N1"/>
<feature type="transmembrane region" description="Helical" evidence="6">
    <location>
        <begin position="443"/>
        <end position="461"/>
    </location>
</feature>
<evidence type="ECO:0000256" key="1">
    <source>
        <dbReference type="ARBA" id="ARBA00004651"/>
    </source>
</evidence>
<feature type="transmembrane region" description="Helical" evidence="6">
    <location>
        <begin position="373"/>
        <end position="391"/>
    </location>
</feature>
<feature type="transmembrane region" description="Helical" evidence="6">
    <location>
        <begin position="55"/>
        <end position="74"/>
    </location>
</feature>
<dbReference type="EMBL" id="CP000473">
    <property type="protein sequence ID" value="ABJ83809.1"/>
    <property type="molecule type" value="Genomic_DNA"/>
</dbReference>
<organism evidence="7">
    <name type="scientific">Solibacter usitatus (strain Ellin6076)</name>
    <dbReference type="NCBI Taxonomy" id="234267"/>
    <lineage>
        <taxon>Bacteria</taxon>
        <taxon>Pseudomonadati</taxon>
        <taxon>Acidobacteriota</taxon>
        <taxon>Terriglobia</taxon>
        <taxon>Bryobacterales</taxon>
        <taxon>Solibacteraceae</taxon>
        <taxon>Candidatus Solibacter</taxon>
    </lineage>
</organism>
<protein>
    <submittedName>
        <fullName evidence="7">Amino acid transporters</fullName>
    </submittedName>
</protein>
<dbReference type="HOGENOM" id="CLU_354483_0_0_0"/>
<evidence type="ECO:0000256" key="5">
    <source>
        <dbReference type="ARBA" id="ARBA00023136"/>
    </source>
</evidence>
<dbReference type="OrthoDB" id="99893at2"/>
<comment type="subcellular location">
    <subcellularLocation>
        <location evidence="1">Cell membrane</location>
        <topology evidence="1">Multi-pass membrane protein</topology>
    </subcellularLocation>
</comment>
<feature type="transmembrane region" description="Helical" evidence="6">
    <location>
        <begin position="467"/>
        <end position="485"/>
    </location>
</feature>